<comment type="subcellular location">
    <subcellularLocation>
        <location evidence="8">Secreted</location>
    </subcellularLocation>
</comment>
<dbReference type="InterPro" id="IPR052759">
    <property type="entry name" value="Metalloprotease_M4"/>
</dbReference>
<keyword evidence="8" id="KW-0964">Secreted</keyword>
<protein>
    <recommendedName>
        <fullName evidence="8">Neutral metalloproteinase</fullName>
        <ecNumber evidence="8">3.4.24.-</ecNumber>
    </recommendedName>
</protein>
<organism evidence="12 13">
    <name type="scientific">Paramicrobacterium agarici</name>
    <dbReference type="NCBI Taxonomy" id="630514"/>
    <lineage>
        <taxon>Bacteria</taxon>
        <taxon>Bacillati</taxon>
        <taxon>Actinomycetota</taxon>
        <taxon>Actinomycetes</taxon>
        <taxon>Micrococcales</taxon>
        <taxon>Microbacteriaceae</taxon>
        <taxon>Paramicrobacterium</taxon>
    </lineage>
</organism>
<dbReference type="AlphaFoldDB" id="A0A2A9DYJ5"/>
<feature type="region of interest" description="Disordered" evidence="9">
    <location>
        <begin position="20"/>
        <end position="53"/>
    </location>
</feature>
<dbReference type="Pfam" id="PF20242">
    <property type="entry name" value="Emfourin"/>
    <property type="match status" value="1"/>
</dbReference>
<dbReference type="GO" id="GO:0005576">
    <property type="term" value="C:extracellular region"/>
    <property type="evidence" value="ECO:0007669"/>
    <property type="project" value="UniProtKB-SubCell"/>
</dbReference>
<dbReference type="PRINTS" id="PR00730">
    <property type="entry name" value="THERMOLYSIN"/>
</dbReference>
<keyword evidence="4 8" id="KW-0378">Hydrolase</keyword>
<dbReference type="Proteomes" id="UP000221369">
    <property type="component" value="Unassembled WGS sequence"/>
</dbReference>
<dbReference type="GO" id="GO:0006508">
    <property type="term" value="P:proteolysis"/>
    <property type="evidence" value="ECO:0007669"/>
    <property type="project" value="UniProtKB-KW"/>
</dbReference>
<dbReference type="InterPro" id="IPR023612">
    <property type="entry name" value="Peptidase_M4"/>
</dbReference>
<evidence type="ECO:0000256" key="7">
    <source>
        <dbReference type="PIRSR" id="PIRSR623612-1"/>
    </source>
</evidence>
<feature type="domain" description="Peptidase M4 C-terminal" evidence="11">
    <location>
        <begin position="179"/>
        <end position="346"/>
    </location>
</feature>
<dbReference type="Gene3D" id="1.10.390.10">
    <property type="entry name" value="Neutral Protease Domain 2"/>
    <property type="match status" value="1"/>
</dbReference>
<reference evidence="12 13" key="1">
    <citation type="submission" date="2017-10" db="EMBL/GenBank/DDBJ databases">
        <title>Sequencing the genomes of 1000 actinobacteria strains.</title>
        <authorList>
            <person name="Klenk H.-P."/>
        </authorList>
    </citation>
    <scope>NUCLEOTIDE SEQUENCE [LARGE SCALE GENOMIC DNA]</scope>
    <source>
        <strain evidence="12 13">DSM 21798</strain>
    </source>
</reference>
<feature type="domain" description="Peptidase M4" evidence="10">
    <location>
        <begin position="92"/>
        <end position="175"/>
    </location>
</feature>
<evidence type="ECO:0000259" key="11">
    <source>
        <dbReference type="Pfam" id="PF02868"/>
    </source>
</evidence>
<dbReference type="InterPro" id="IPR013856">
    <property type="entry name" value="Peptidase_M4_domain"/>
</dbReference>
<dbReference type="Gene3D" id="3.10.170.10">
    <property type="match status" value="1"/>
</dbReference>
<comment type="cofactor">
    <cofactor evidence="8">
        <name>Zn(2+)</name>
        <dbReference type="ChEBI" id="CHEBI:29105"/>
    </cofactor>
</comment>
<evidence type="ECO:0000256" key="3">
    <source>
        <dbReference type="ARBA" id="ARBA00022723"/>
    </source>
</evidence>
<keyword evidence="6 8" id="KW-0482">Metalloprotease</keyword>
<dbReference type="CDD" id="cd09597">
    <property type="entry name" value="M4_TLP"/>
    <property type="match status" value="1"/>
</dbReference>
<dbReference type="Pfam" id="PF01447">
    <property type="entry name" value="Peptidase_M4"/>
    <property type="match status" value="1"/>
</dbReference>
<name>A0A2A9DYJ5_9MICO</name>
<dbReference type="GO" id="GO:0046872">
    <property type="term" value="F:metal ion binding"/>
    <property type="evidence" value="ECO:0007669"/>
    <property type="project" value="UniProtKB-UniRule"/>
</dbReference>
<sequence>MARSQRRGVVPPFLLDRIARATGPGSAPRAARATLNAQEPGRRAAIEASGSRQQRVLAAEPNGGLERAVYDGHEHEQLPGSLARSEGEPATGDAAVDEAYSGLGDTYRLFDEAFSRSSIDGQGMPLHATVHYGNDYDNAFWNGTQMVFGDGDGEVFRRFTISLSVIGHELTHGVTGHTAALRYVGQSGALSESVSDVFGCLVEQYSRQETSDGASWLVGEGLFTDQVRGTALRSLKAPGTAYDDDVLGKDPQPATMTDYVETDDDDGGVHINSGIPNHAFYLLATTLGGHAWEVAGRIWYDALTHGTLAHDATFAEFATATIDSARALFGAGTAAAVRDAWTSVEVTPEHSVPLEQDSSPRSIVVERSGGVAGVRRSWRAELDERPEGARLRTLIETVDWARGLRVGEAGADGFRYRIRCLTSSQTCVLEAQLAESELTTTWRELIERVRESDSA</sequence>
<feature type="active site" description="Proton donor" evidence="7">
    <location>
        <position position="270"/>
    </location>
</feature>
<proteinExistence type="inferred from homology"/>
<gene>
    <name evidence="12" type="ORF">ATJ78_1954</name>
</gene>
<dbReference type="EC" id="3.4.24.-" evidence="8"/>
<evidence type="ECO:0000259" key="10">
    <source>
        <dbReference type="Pfam" id="PF01447"/>
    </source>
</evidence>
<evidence type="ECO:0000256" key="4">
    <source>
        <dbReference type="ARBA" id="ARBA00022801"/>
    </source>
</evidence>
<evidence type="ECO:0000256" key="9">
    <source>
        <dbReference type="SAM" id="MobiDB-lite"/>
    </source>
</evidence>
<feature type="active site" evidence="7">
    <location>
        <position position="169"/>
    </location>
</feature>
<keyword evidence="13" id="KW-1185">Reference proteome</keyword>
<comment type="caution">
    <text evidence="12">The sequence shown here is derived from an EMBL/GenBank/DDBJ whole genome shotgun (WGS) entry which is preliminary data.</text>
</comment>
<comment type="function">
    <text evidence="8">Extracellular zinc metalloprotease.</text>
</comment>
<dbReference type="InterPro" id="IPR049457">
    <property type="entry name" value="Emfourin"/>
</dbReference>
<dbReference type="EMBL" id="PDJE01000001">
    <property type="protein sequence ID" value="PFG31009.1"/>
    <property type="molecule type" value="Genomic_DNA"/>
</dbReference>
<evidence type="ECO:0000256" key="6">
    <source>
        <dbReference type="ARBA" id="ARBA00023049"/>
    </source>
</evidence>
<accession>A0A2A9DYJ5</accession>
<comment type="similarity">
    <text evidence="1 8">Belongs to the peptidase M4 family.</text>
</comment>
<dbReference type="PANTHER" id="PTHR43579:SF1">
    <property type="entry name" value="NEUTRAL METALLOPROTEINASE"/>
    <property type="match status" value="1"/>
</dbReference>
<keyword evidence="2 8" id="KW-0645">Protease</keyword>
<dbReference type="GO" id="GO:0004222">
    <property type="term" value="F:metalloendopeptidase activity"/>
    <property type="evidence" value="ECO:0007669"/>
    <property type="project" value="UniProtKB-UniRule"/>
</dbReference>
<evidence type="ECO:0000313" key="12">
    <source>
        <dbReference type="EMBL" id="PFG31009.1"/>
    </source>
</evidence>
<dbReference type="PANTHER" id="PTHR43579">
    <property type="match status" value="1"/>
</dbReference>
<dbReference type="InterPro" id="IPR001570">
    <property type="entry name" value="Peptidase_M4_C_domain"/>
</dbReference>
<evidence type="ECO:0000313" key="13">
    <source>
        <dbReference type="Proteomes" id="UP000221369"/>
    </source>
</evidence>
<dbReference type="SUPFAM" id="SSF55486">
    <property type="entry name" value="Metalloproteases ('zincins'), catalytic domain"/>
    <property type="match status" value="1"/>
</dbReference>
<evidence type="ECO:0000256" key="1">
    <source>
        <dbReference type="ARBA" id="ARBA00009388"/>
    </source>
</evidence>
<dbReference type="InterPro" id="IPR027268">
    <property type="entry name" value="Peptidase_M4/M1_CTD_sf"/>
</dbReference>
<evidence type="ECO:0000256" key="8">
    <source>
        <dbReference type="RuleBase" id="RU366073"/>
    </source>
</evidence>
<evidence type="ECO:0000256" key="5">
    <source>
        <dbReference type="ARBA" id="ARBA00022833"/>
    </source>
</evidence>
<dbReference type="Pfam" id="PF02868">
    <property type="entry name" value="Peptidase_M4_C"/>
    <property type="match status" value="1"/>
</dbReference>
<evidence type="ECO:0000256" key="2">
    <source>
        <dbReference type="ARBA" id="ARBA00022670"/>
    </source>
</evidence>
<keyword evidence="5 8" id="KW-0862">Zinc</keyword>
<keyword evidence="3" id="KW-0479">Metal-binding</keyword>